<accession>A0A438AGT3</accession>
<dbReference type="PANTHER" id="PTHR12684">
    <property type="entry name" value="PUTATIVE PHOSPHOTRANSFERASE"/>
    <property type="match status" value="1"/>
</dbReference>
<dbReference type="PANTHER" id="PTHR12684:SF2">
    <property type="entry name" value="TRNA 2'-PHOSPHOTRANSFERASE 1"/>
    <property type="match status" value="1"/>
</dbReference>
<keyword evidence="7" id="KW-1185">Reference proteome</keyword>
<dbReference type="InterPro" id="IPR022928">
    <property type="entry name" value="RNA_2'-PTrans_KptA"/>
</dbReference>
<dbReference type="HAMAP" id="MF_00299">
    <property type="entry name" value="KptA"/>
    <property type="match status" value="1"/>
</dbReference>
<comment type="similarity">
    <text evidence="1 5">Belongs to the KptA/TPT1 family.</text>
</comment>
<evidence type="ECO:0000256" key="2">
    <source>
        <dbReference type="ARBA" id="ARBA00022679"/>
    </source>
</evidence>
<dbReference type="InterPro" id="IPR042081">
    <property type="entry name" value="RNA_2'-PTrans_C"/>
</dbReference>
<organism evidence="6 7">
    <name type="scientific">Mesobaculum littorinae</name>
    <dbReference type="NCBI Taxonomy" id="2486419"/>
    <lineage>
        <taxon>Bacteria</taxon>
        <taxon>Pseudomonadati</taxon>
        <taxon>Pseudomonadota</taxon>
        <taxon>Alphaproteobacteria</taxon>
        <taxon>Rhodobacterales</taxon>
        <taxon>Roseobacteraceae</taxon>
        <taxon>Mesobaculum</taxon>
    </lineage>
</organism>
<dbReference type="Proteomes" id="UP000285908">
    <property type="component" value="Unassembled WGS sequence"/>
</dbReference>
<evidence type="ECO:0000256" key="1">
    <source>
        <dbReference type="ARBA" id="ARBA00009836"/>
    </source>
</evidence>
<dbReference type="OrthoDB" id="4537997at2"/>
<dbReference type="GO" id="GO:0000215">
    <property type="term" value="F:tRNA 2'-phosphotransferase activity"/>
    <property type="evidence" value="ECO:0007669"/>
    <property type="project" value="TreeGrafter"/>
</dbReference>
<dbReference type="SUPFAM" id="SSF56399">
    <property type="entry name" value="ADP-ribosylation"/>
    <property type="match status" value="1"/>
</dbReference>
<protein>
    <recommendedName>
        <fullName evidence="5">Probable RNA 2'-phosphotransferase</fullName>
        <ecNumber evidence="5">2.7.1.-</ecNumber>
    </recommendedName>
</protein>
<evidence type="ECO:0000256" key="4">
    <source>
        <dbReference type="ARBA" id="ARBA00025212"/>
    </source>
</evidence>
<keyword evidence="2 5" id="KW-0808">Transferase</keyword>
<evidence type="ECO:0000256" key="3">
    <source>
        <dbReference type="ARBA" id="ARBA00023027"/>
    </source>
</evidence>
<dbReference type="GO" id="GO:0006388">
    <property type="term" value="P:tRNA splicing, via endonucleolytic cleavage and ligation"/>
    <property type="evidence" value="ECO:0007669"/>
    <property type="project" value="UniProtKB-UniRule"/>
</dbReference>
<comment type="caution">
    <text evidence="6">The sequence shown here is derived from an EMBL/GenBank/DDBJ whole genome shotgun (WGS) entry which is preliminary data.</text>
</comment>
<dbReference type="Gene3D" id="3.20.170.30">
    <property type="match status" value="1"/>
</dbReference>
<dbReference type="EMBL" id="RQXX01000003">
    <property type="protein sequence ID" value="RVV97926.1"/>
    <property type="molecule type" value="Genomic_DNA"/>
</dbReference>
<keyword evidence="3 5" id="KW-0520">NAD</keyword>
<dbReference type="RefSeq" id="WP_127906591.1">
    <property type="nucleotide sequence ID" value="NZ_RQXX01000003.1"/>
</dbReference>
<sequence length="176" mass="19981">MSRESKFLSRVLRHEPGLIGLKIEKGGWVRVEELLRKMKAVGQRMTRERLEEIVRDNDKQRFTIRDGKIRAAQGHSINVDLELPVLVPSPYLYHGTAAQSLDEIFAEGLYPGSRRQVHLSHEVEIAVRVGRRHGKPVVLRVDAEAMHTDGHLFFRADNGVWLTDRVPAGYLGFGVP</sequence>
<gene>
    <name evidence="5" type="primary">kptA</name>
    <name evidence="6" type="ORF">EKE94_10675</name>
</gene>
<dbReference type="EC" id="2.7.1.-" evidence="5"/>
<dbReference type="Pfam" id="PF01885">
    <property type="entry name" value="PTS_2-RNA"/>
    <property type="match status" value="1"/>
</dbReference>
<dbReference type="Gene3D" id="1.10.10.970">
    <property type="entry name" value="RNA 2'-phosphotransferase, Tpt1/KptA family, N-terminal domain"/>
    <property type="match status" value="1"/>
</dbReference>
<dbReference type="InterPro" id="IPR042080">
    <property type="entry name" value="RNA_2'-PTrans_N"/>
</dbReference>
<evidence type="ECO:0000256" key="5">
    <source>
        <dbReference type="HAMAP-Rule" id="MF_00299"/>
    </source>
</evidence>
<dbReference type="InterPro" id="IPR002745">
    <property type="entry name" value="Ptrans_KptA/Tpt1"/>
</dbReference>
<proteinExistence type="inferred from homology"/>
<reference evidence="6 7" key="1">
    <citation type="submission" date="2018-11" db="EMBL/GenBank/DDBJ databases">
        <title>Mesobaculum littorinae gen. nov., sp. nov., isolated from Littorina scabra that represents a novel genus of the order Rhodobacteraceae.</title>
        <authorList>
            <person name="Li F."/>
        </authorList>
    </citation>
    <scope>NUCLEOTIDE SEQUENCE [LARGE SCALE GENOMIC DNA]</scope>
    <source>
        <strain evidence="6 7">M0103</strain>
    </source>
</reference>
<name>A0A438AGT3_9RHOB</name>
<dbReference type="GO" id="GO:0003950">
    <property type="term" value="F:NAD+ poly-ADP-ribosyltransferase activity"/>
    <property type="evidence" value="ECO:0007669"/>
    <property type="project" value="InterPro"/>
</dbReference>
<dbReference type="AlphaFoldDB" id="A0A438AGT3"/>
<evidence type="ECO:0000313" key="6">
    <source>
        <dbReference type="EMBL" id="RVV97926.1"/>
    </source>
</evidence>
<evidence type="ECO:0000313" key="7">
    <source>
        <dbReference type="Proteomes" id="UP000285908"/>
    </source>
</evidence>
<comment type="function">
    <text evidence="4 5">Removes the 2'-phosphate from RNA via an intermediate in which the phosphate is ADP-ribosylated by NAD followed by a presumed transesterification to release the RNA and generate ADP-ribose 1''-2''-cyclic phosphate (APPR&gt;P). May function as an ADP-ribosylase.</text>
</comment>